<dbReference type="InterPro" id="IPR010982">
    <property type="entry name" value="Lambda_DNA-bd_dom_sf"/>
</dbReference>
<dbReference type="SUPFAM" id="SSF47413">
    <property type="entry name" value="lambda repressor-like DNA-binding domains"/>
    <property type="match status" value="1"/>
</dbReference>
<accession>A0ABX1DZZ8</accession>
<dbReference type="RefSeq" id="WP_168028289.1">
    <property type="nucleotide sequence ID" value="NZ_JAAVNE010000007.1"/>
</dbReference>
<evidence type="ECO:0000313" key="3">
    <source>
        <dbReference type="Proteomes" id="UP000787635"/>
    </source>
</evidence>
<reference evidence="2 3" key="1">
    <citation type="submission" date="2020-03" db="EMBL/GenBank/DDBJ databases">
        <title>Roseomonas selenitidurans sp. nov. isolated from urban soil.</title>
        <authorList>
            <person name="Liu H."/>
        </authorList>
    </citation>
    <scope>NUCLEOTIDE SEQUENCE [LARGE SCALE GENOMIC DNA]</scope>
    <source>
        <strain evidence="2 3">BU-1</strain>
    </source>
</reference>
<dbReference type="EMBL" id="JAAVNE010000007">
    <property type="protein sequence ID" value="NKC30446.1"/>
    <property type="molecule type" value="Genomic_DNA"/>
</dbReference>
<dbReference type="Pfam" id="PF13560">
    <property type="entry name" value="HTH_31"/>
    <property type="match status" value="1"/>
</dbReference>
<dbReference type="PROSITE" id="PS50943">
    <property type="entry name" value="HTH_CROC1"/>
    <property type="match status" value="1"/>
</dbReference>
<dbReference type="SMART" id="SM00530">
    <property type="entry name" value="HTH_XRE"/>
    <property type="match status" value="1"/>
</dbReference>
<comment type="caution">
    <text evidence="2">The sequence shown here is derived from an EMBL/GenBank/DDBJ whole genome shotgun (WGS) entry which is preliminary data.</text>
</comment>
<dbReference type="Gene3D" id="1.10.260.40">
    <property type="entry name" value="lambda repressor-like DNA-binding domains"/>
    <property type="match status" value="1"/>
</dbReference>
<gene>
    <name evidence="2" type="ORF">HEQ75_06200</name>
</gene>
<proteinExistence type="predicted"/>
<evidence type="ECO:0000259" key="1">
    <source>
        <dbReference type="PROSITE" id="PS50943"/>
    </source>
</evidence>
<organism evidence="2 3">
    <name type="scientific">Falsiroseomonas selenitidurans</name>
    <dbReference type="NCBI Taxonomy" id="2716335"/>
    <lineage>
        <taxon>Bacteria</taxon>
        <taxon>Pseudomonadati</taxon>
        <taxon>Pseudomonadota</taxon>
        <taxon>Alphaproteobacteria</taxon>
        <taxon>Acetobacterales</taxon>
        <taxon>Roseomonadaceae</taxon>
        <taxon>Falsiroseomonas</taxon>
    </lineage>
</organism>
<keyword evidence="3" id="KW-1185">Reference proteome</keyword>
<name>A0ABX1DZZ8_9PROT</name>
<feature type="domain" description="HTH cro/C1-type" evidence="1">
    <location>
        <begin position="8"/>
        <end position="66"/>
    </location>
</feature>
<sequence>MTPFGARLRMLRRQRRVTLKDLAAHLQVSSAYLSALEHGHRGRPSAGLVHQVNEFFGLIWDEAEALSDLARLSQPKVTLDTGGLTPEATALANRLAEAIHRLSPQTVAAMHGLLDREVPAGEKPRLRRAAGR</sequence>
<dbReference type="Proteomes" id="UP000787635">
    <property type="component" value="Unassembled WGS sequence"/>
</dbReference>
<dbReference type="InterPro" id="IPR001387">
    <property type="entry name" value="Cro/C1-type_HTH"/>
</dbReference>
<evidence type="ECO:0000313" key="2">
    <source>
        <dbReference type="EMBL" id="NKC30446.1"/>
    </source>
</evidence>
<protein>
    <submittedName>
        <fullName evidence="2">Helix-turn-helix transcriptional regulator</fullName>
    </submittedName>
</protein>